<dbReference type="AlphaFoldDB" id="A0A0F9CUF3"/>
<proteinExistence type="predicted"/>
<evidence type="ECO:0000313" key="1">
    <source>
        <dbReference type="EMBL" id="KKL09326.1"/>
    </source>
</evidence>
<gene>
    <name evidence="1" type="ORF">LCGC14_2566970</name>
</gene>
<protein>
    <submittedName>
        <fullName evidence="1">Uncharacterized protein</fullName>
    </submittedName>
</protein>
<dbReference type="EMBL" id="LAZR01042529">
    <property type="protein sequence ID" value="KKL09326.1"/>
    <property type="molecule type" value="Genomic_DNA"/>
</dbReference>
<sequence length="49" mass="5563">MVSVDKMKPSAPIIMRYGNLLEILSVSEDLPVIFVVVFPNKVNIKIYKL</sequence>
<name>A0A0F9CUF3_9ZZZZ</name>
<comment type="caution">
    <text evidence="1">The sequence shown here is derived from an EMBL/GenBank/DDBJ whole genome shotgun (WGS) entry which is preliminary data.</text>
</comment>
<reference evidence="1" key="1">
    <citation type="journal article" date="2015" name="Nature">
        <title>Complex archaea that bridge the gap between prokaryotes and eukaryotes.</title>
        <authorList>
            <person name="Spang A."/>
            <person name="Saw J.H."/>
            <person name="Jorgensen S.L."/>
            <person name="Zaremba-Niedzwiedzka K."/>
            <person name="Martijn J."/>
            <person name="Lind A.E."/>
            <person name="van Eijk R."/>
            <person name="Schleper C."/>
            <person name="Guy L."/>
            <person name="Ettema T.J."/>
        </authorList>
    </citation>
    <scope>NUCLEOTIDE SEQUENCE</scope>
</reference>
<organism evidence="1">
    <name type="scientific">marine sediment metagenome</name>
    <dbReference type="NCBI Taxonomy" id="412755"/>
    <lineage>
        <taxon>unclassified sequences</taxon>
        <taxon>metagenomes</taxon>
        <taxon>ecological metagenomes</taxon>
    </lineage>
</organism>
<accession>A0A0F9CUF3</accession>